<dbReference type="GO" id="GO:0009432">
    <property type="term" value="P:SOS response"/>
    <property type="evidence" value="ECO:0007669"/>
    <property type="project" value="UniProtKB-UniRule"/>
</dbReference>
<dbReference type="InterPro" id="IPR010994">
    <property type="entry name" value="RuvA_2-like"/>
</dbReference>
<dbReference type="GO" id="GO:0009381">
    <property type="term" value="F:excinuclease ABC activity"/>
    <property type="evidence" value="ECO:0007669"/>
    <property type="project" value="UniProtKB-UniRule"/>
</dbReference>
<dbReference type="Pfam" id="PF01541">
    <property type="entry name" value="GIY-YIG"/>
    <property type="match status" value="1"/>
</dbReference>
<dbReference type="InterPro" id="IPR050066">
    <property type="entry name" value="UvrABC_protein_C"/>
</dbReference>
<dbReference type="InterPro" id="IPR035901">
    <property type="entry name" value="GIY-YIG_endonuc_sf"/>
</dbReference>
<evidence type="ECO:0000256" key="2">
    <source>
        <dbReference type="ARBA" id="ARBA00022763"/>
    </source>
</evidence>
<feature type="compositionally biased region" description="Acidic residues" evidence="7">
    <location>
        <begin position="635"/>
        <end position="651"/>
    </location>
</feature>
<feature type="domain" description="UvrC family homology region profile" evidence="10">
    <location>
        <begin position="259"/>
        <end position="506"/>
    </location>
</feature>
<dbReference type="EMBL" id="QXTG01000002">
    <property type="protein sequence ID" value="RIX27980.1"/>
    <property type="molecule type" value="Genomic_DNA"/>
</dbReference>
<dbReference type="SMART" id="SM00465">
    <property type="entry name" value="GIYc"/>
    <property type="match status" value="1"/>
</dbReference>
<dbReference type="GO" id="GO:0003677">
    <property type="term" value="F:DNA binding"/>
    <property type="evidence" value="ECO:0007669"/>
    <property type="project" value="UniProtKB-UniRule"/>
</dbReference>
<dbReference type="SMART" id="SM00278">
    <property type="entry name" value="HhH1"/>
    <property type="match status" value="2"/>
</dbReference>
<dbReference type="GO" id="GO:0009380">
    <property type="term" value="C:excinuclease repair complex"/>
    <property type="evidence" value="ECO:0007669"/>
    <property type="project" value="InterPro"/>
</dbReference>
<evidence type="ECO:0000313" key="11">
    <source>
        <dbReference type="EMBL" id="RIX27980.1"/>
    </source>
</evidence>
<dbReference type="Proteomes" id="UP000265742">
    <property type="component" value="Unassembled WGS sequence"/>
</dbReference>
<name>A0A3A1TW03_9MICO</name>
<evidence type="ECO:0000256" key="6">
    <source>
        <dbReference type="HAMAP-Rule" id="MF_00203"/>
    </source>
</evidence>
<feature type="region of interest" description="Disordered" evidence="7">
    <location>
        <begin position="626"/>
        <end position="664"/>
    </location>
</feature>
<dbReference type="PROSITE" id="PS50165">
    <property type="entry name" value="UVRC"/>
    <property type="match status" value="1"/>
</dbReference>
<dbReference type="InterPro" id="IPR036876">
    <property type="entry name" value="UVR_dom_sf"/>
</dbReference>
<proteinExistence type="inferred from homology"/>
<evidence type="ECO:0000256" key="5">
    <source>
        <dbReference type="ARBA" id="ARBA00023204"/>
    </source>
</evidence>
<dbReference type="Gene3D" id="3.40.1440.10">
    <property type="entry name" value="GIY-YIG endonuclease"/>
    <property type="match status" value="1"/>
</dbReference>
<dbReference type="NCBIfam" id="NF001824">
    <property type="entry name" value="PRK00558.1-5"/>
    <property type="match status" value="1"/>
</dbReference>
<comment type="similarity">
    <text evidence="6">Belongs to the UvrC family.</text>
</comment>
<dbReference type="Gene3D" id="1.10.150.20">
    <property type="entry name" value="5' to 3' exonuclease, C-terminal subdomain"/>
    <property type="match status" value="1"/>
</dbReference>
<dbReference type="SUPFAM" id="SSF46600">
    <property type="entry name" value="C-terminal UvrC-binding domain of UvrB"/>
    <property type="match status" value="1"/>
</dbReference>
<dbReference type="Pfam" id="PF02151">
    <property type="entry name" value="UVR"/>
    <property type="match status" value="1"/>
</dbReference>
<dbReference type="Gene3D" id="4.10.860.10">
    <property type="entry name" value="UVR domain"/>
    <property type="match status" value="1"/>
</dbReference>
<evidence type="ECO:0000256" key="7">
    <source>
        <dbReference type="SAM" id="MobiDB-lite"/>
    </source>
</evidence>
<feature type="domain" description="GIY-YIG" evidence="9">
    <location>
        <begin position="16"/>
        <end position="95"/>
    </location>
</feature>
<evidence type="ECO:0000259" key="9">
    <source>
        <dbReference type="PROSITE" id="PS50164"/>
    </source>
</evidence>
<keyword evidence="2 6" id="KW-0227">DNA damage</keyword>
<dbReference type="InterPro" id="IPR004791">
    <property type="entry name" value="UvrC"/>
</dbReference>
<dbReference type="InterPro" id="IPR047296">
    <property type="entry name" value="GIY-YIG_UvrC_Cho"/>
</dbReference>
<evidence type="ECO:0000259" key="8">
    <source>
        <dbReference type="PROSITE" id="PS50151"/>
    </source>
</evidence>
<dbReference type="InterPro" id="IPR000305">
    <property type="entry name" value="GIY-YIG_endonuc"/>
</dbReference>
<dbReference type="GO" id="GO:0006289">
    <property type="term" value="P:nucleotide-excision repair"/>
    <property type="evidence" value="ECO:0007669"/>
    <property type="project" value="UniProtKB-UniRule"/>
</dbReference>
<dbReference type="PANTHER" id="PTHR30562">
    <property type="entry name" value="UVRC/OXIDOREDUCTASE"/>
    <property type="match status" value="1"/>
</dbReference>
<reference evidence="12" key="1">
    <citation type="submission" date="2018-09" db="EMBL/GenBank/DDBJ databases">
        <authorList>
            <person name="Kim I."/>
        </authorList>
    </citation>
    <scope>NUCLEOTIDE SEQUENCE [LARGE SCALE GENOMIC DNA]</scope>
    <source>
        <strain evidence="12">DD4a</strain>
    </source>
</reference>
<comment type="function">
    <text evidence="6">The UvrABC repair system catalyzes the recognition and processing of DNA lesions. UvrC both incises the 5' and 3' sides of the lesion. The N-terminal half is responsible for the 3' incision and the C-terminal half is responsible for the 5' incision.</text>
</comment>
<evidence type="ECO:0000256" key="4">
    <source>
        <dbReference type="ARBA" id="ARBA00022881"/>
    </source>
</evidence>
<organism evidence="11 12">
    <name type="scientific">Amnibacterium setariae</name>
    <dbReference type="NCBI Taxonomy" id="2306585"/>
    <lineage>
        <taxon>Bacteria</taxon>
        <taxon>Bacillati</taxon>
        <taxon>Actinomycetota</taxon>
        <taxon>Actinomycetes</taxon>
        <taxon>Micrococcales</taxon>
        <taxon>Microbacteriaceae</taxon>
        <taxon>Amnibacterium</taxon>
    </lineage>
</organism>
<keyword evidence="4 6" id="KW-0267">Excision nuclease</keyword>
<dbReference type="HAMAP" id="MF_00203">
    <property type="entry name" value="UvrC"/>
    <property type="match status" value="1"/>
</dbReference>
<sequence length="664" mass="73440">MAETVSWRPRTGEIPTSPGVYRFRDPRGRVLYVGKAKNLRARLSNYFQPLRALHDRTRRMVLTAGSVEWTVVGTEFEALQLEYSWIKEFAPPFNVQFRDDKSYPYLAITLGDEVPRVLITRNRKLKGAKYFGPYTKIWAIRETLDLMLKVFPVRSCSETTYRRAEQTGRPCLLGDIGKCAAPCVGRIPKEAHHDLAEDLATFMAGGDQRFRADLTRRMQEASAALNFEEAARLRDAIGAMDAALSKSAVVLREEVDTDVFGIADDELAASVQQFIVRGGRIRGTRSWVVDKELDVALGELVETVLRNAYDDDVHPPREVLVPELPDDAEELTTWLSQRRAEGRENEGLRGSGRVRLHVAERGEKAALAQTAARNAAQALMLYKTRRSADFTARSQAIADLQEALGLDEAPLRIECFDVSHLAGTDVVASMVVFEDGLPRKDQYRRFNVASTTDDTDSIYQVLSRRLAHLDDEEAAPAQQGDRFAYRPNLLLVDGGQPQVAAAQRAMADAGVTGVALAGIAKRLEELWQPDSDFPVILPRNSDALFLVQRLRDEAHRFAITHQRTRRKRDIGSQLAAVPGLGESRVKQLLKHFGSVARLRRATAEDIADVPGFGPVLAAAVVERLHGGDPGAEQELGPDPDVAPDEALEEAGADAAADQGVPLPR</sequence>
<dbReference type="Pfam" id="PF14520">
    <property type="entry name" value="HHH_5"/>
    <property type="match status" value="1"/>
</dbReference>
<evidence type="ECO:0000259" key="10">
    <source>
        <dbReference type="PROSITE" id="PS50165"/>
    </source>
</evidence>
<dbReference type="InterPro" id="IPR038476">
    <property type="entry name" value="UvrC_RNase_H_dom_sf"/>
</dbReference>
<dbReference type="Gene3D" id="3.30.420.340">
    <property type="entry name" value="UvrC, RNAse H endonuclease domain"/>
    <property type="match status" value="1"/>
</dbReference>
<dbReference type="SUPFAM" id="SSF82771">
    <property type="entry name" value="GIY-YIG endonuclease"/>
    <property type="match status" value="1"/>
</dbReference>
<evidence type="ECO:0000256" key="3">
    <source>
        <dbReference type="ARBA" id="ARBA00022769"/>
    </source>
</evidence>
<dbReference type="RefSeq" id="WP_119482290.1">
    <property type="nucleotide sequence ID" value="NZ_QXTG01000002.1"/>
</dbReference>
<dbReference type="InterPro" id="IPR001162">
    <property type="entry name" value="UvrC_RNase_H_dom"/>
</dbReference>
<dbReference type="FunFam" id="3.40.1440.10:FF:000001">
    <property type="entry name" value="UvrABC system protein C"/>
    <property type="match status" value="1"/>
</dbReference>
<dbReference type="PROSITE" id="PS50151">
    <property type="entry name" value="UVR"/>
    <property type="match status" value="1"/>
</dbReference>
<dbReference type="InterPro" id="IPR003583">
    <property type="entry name" value="Hlx-hairpin-Hlx_DNA-bd_motif"/>
</dbReference>
<feature type="domain" description="UVR" evidence="8">
    <location>
        <begin position="208"/>
        <end position="243"/>
    </location>
</feature>
<comment type="subcellular location">
    <subcellularLocation>
        <location evidence="6">Cytoplasm</location>
    </subcellularLocation>
</comment>
<dbReference type="InterPro" id="IPR001943">
    <property type="entry name" value="UVR_dom"/>
</dbReference>
<dbReference type="SUPFAM" id="SSF47781">
    <property type="entry name" value="RuvA domain 2-like"/>
    <property type="match status" value="1"/>
</dbReference>
<dbReference type="PANTHER" id="PTHR30562:SF1">
    <property type="entry name" value="UVRABC SYSTEM PROTEIN C"/>
    <property type="match status" value="1"/>
</dbReference>
<dbReference type="OrthoDB" id="9804933at2"/>
<dbReference type="NCBIfam" id="TIGR00194">
    <property type="entry name" value="uvrC"/>
    <property type="match status" value="1"/>
</dbReference>
<keyword evidence="12" id="KW-1185">Reference proteome</keyword>
<evidence type="ECO:0000313" key="12">
    <source>
        <dbReference type="Proteomes" id="UP000265742"/>
    </source>
</evidence>
<dbReference type="CDD" id="cd10434">
    <property type="entry name" value="GIY-YIG_UvrC_Cho"/>
    <property type="match status" value="1"/>
</dbReference>
<dbReference type="PROSITE" id="PS50164">
    <property type="entry name" value="GIY_YIG"/>
    <property type="match status" value="1"/>
</dbReference>
<dbReference type="Pfam" id="PF08459">
    <property type="entry name" value="UvrC_RNaseH_dom"/>
    <property type="match status" value="1"/>
</dbReference>
<dbReference type="Pfam" id="PF22920">
    <property type="entry name" value="UvrC_RNaseH"/>
    <property type="match status" value="1"/>
</dbReference>
<dbReference type="GO" id="GO:0005737">
    <property type="term" value="C:cytoplasm"/>
    <property type="evidence" value="ECO:0007669"/>
    <property type="project" value="UniProtKB-SubCell"/>
</dbReference>
<keyword evidence="1 6" id="KW-0963">Cytoplasm</keyword>
<accession>A0A3A1TW03</accession>
<dbReference type="AlphaFoldDB" id="A0A3A1TW03"/>
<keyword evidence="6" id="KW-0742">SOS response</keyword>
<comment type="subunit">
    <text evidence="6">Interacts with UvrB in an incision complex.</text>
</comment>
<evidence type="ECO:0000256" key="1">
    <source>
        <dbReference type="ARBA" id="ARBA00022490"/>
    </source>
</evidence>
<gene>
    <name evidence="6 11" type="primary">uvrC</name>
    <name evidence="11" type="ORF">D1781_10730</name>
</gene>
<protein>
    <recommendedName>
        <fullName evidence="6">UvrABC system protein C</fullName>
        <shortName evidence="6">Protein UvrC</shortName>
    </recommendedName>
    <alternativeName>
        <fullName evidence="6">Excinuclease ABC subunit C</fullName>
    </alternativeName>
</protein>
<keyword evidence="3 6" id="KW-0228">DNA excision</keyword>
<keyword evidence="5 6" id="KW-0234">DNA repair</keyword>
<comment type="caution">
    <text evidence="11">The sequence shown here is derived from an EMBL/GenBank/DDBJ whole genome shotgun (WGS) entry which is preliminary data.</text>
</comment>